<feature type="signal peptide" evidence="1">
    <location>
        <begin position="1"/>
        <end position="20"/>
    </location>
</feature>
<evidence type="ECO:0000313" key="3">
    <source>
        <dbReference type="Proteomes" id="UP000199391"/>
    </source>
</evidence>
<reference evidence="3" key="1">
    <citation type="submission" date="2016-10" db="EMBL/GenBank/DDBJ databases">
        <authorList>
            <person name="Varghese N."/>
            <person name="Submissions S."/>
        </authorList>
    </citation>
    <scope>NUCLEOTIDE SEQUENCE [LARGE SCALE GENOMIC DNA]</scope>
    <source>
        <strain evidence="3">CGMCC 1.11014</strain>
    </source>
</reference>
<keyword evidence="3" id="KW-1185">Reference proteome</keyword>
<gene>
    <name evidence="2" type="ORF">SAMN05216552_106020</name>
</gene>
<keyword evidence="1" id="KW-0732">Signal</keyword>
<sequence length="475" mass="50282">MVYRIGLVIACLLSASPSFAASTSDTESQATPPREQPGFWSKSYEPEQSFSNIEVAFARFSALEKSVLAHENIIKPPTDGSYEKELGAYARAGINLSDIACDAWLGQLGRTERVTSLQKDIMNIVGNALIGFAGINGASPSSLAKGALGLSAANASTDAFVNTVVMGTISDIQTKLKEVRKISAATLRVNVADNFDDTKSMLIEYHSSCSPTGIKQLLKDSLKAAKFVPPDTKLTEQTISARIASLKSRLTDSLYGGKQSFVTSDDDLYALYILSNTPSEDTSPYIATLRTTNAVNLLKKLSNTGDAGPAWLAEIATGLHFKERAVRESAAYKVAADVAEASAKAAAAAKASVTIQEAAAVQPAVLAKLDRSTSGDVKQAGALANNGEITQEKTKKLEEIADRSAEKLGHSKDPTLKKLSASLNEFSEKQKAAEIAKDNAVTAAVAPVLPDSAKITMPLSNPVSINAVIDKNQRP</sequence>
<evidence type="ECO:0000256" key="1">
    <source>
        <dbReference type="SAM" id="SignalP"/>
    </source>
</evidence>
<dbReference type="Proteomes" id="UP000199391">
    <property type="component" value="Unassembled WGS sequence"/>
</dbReference>
<organism evidence="2 3">
    <name type="scientific">Pseudoduganella namucuonensis</name>
    <dbReference type="NCBI Taxonomy" id="1035707"/>
    <lineage>
        <taxon>Bacteria</taxon>
        <taxon>Pseudomonadati</taxon>
        <taxon>Pseudomonadota</taxon>
        <taxon>Betaproteobacteria</taxon>
        <taxon>Burkholderiales</taxon>
        <taxon>Oxalobacteraceae</taxon>
        <taxon>Telluria group</taxon>
        <taxon>Pseudoduganella</taxon>
    </lineage>
</organism>
<protein>
    <submittedName>
        <fullName evidence="2">Uncharacterized protein</fullName>
    </submittedName>
</protein>
<dbReference type="AlphaFoldDB" id="A0A1I7M5F1"/>
<name>A0A1I7M5F1_9BURK</name>
<accession>A0A1I7M5F1</accession>
<feature type="chain" id="PRO_5011544874" evidence="1">
    <location>
        <begin position="21"/>
        <end position="475"/>
    </location>
</feature>
<dbReference type="EMBL" id="FPBO01000060">
    <property type="protein sequence ID" value="SFV17178.1"/>
    <property type="molecule type" value="Genomic_DNA"/>
</dbReference>
<proteinExistence type="predicted"/>
<evidence type="ECO:0000313" key="2">
    <source>
        <dbReference type="EMBL" id="SFV17178.1"/>
    </source>
</evidence>